<feature type="transmembrane region" description="Helical" evidence="2">
    <location>
        <begin position="86"/>
        <end position="109"/>
    </location>
</feature>
<dbReference type="InterPro" id="IPR036719">
    <property type="entry name" value="Neuro-gated_channel_TM_sf"/>
</dbReference>
<dbReference type="PANTHER" id="PTHR18945">
    <property type="entry name" value="NEUROTRANSMITTER GATED ION CHANNEL"/>
    <property type="match status" value="1"/>
</dbReference>
<feature type="transmembrane region" description="Helical" evidence="2">
    <location>
        <begin position="228"/>
        <end position="247"/>
    </location>
</feature>
<dbReference type="AlphaFoldDB" id="A0A4U5NTU6"/>
<keyword evidence="2" id="KW-0812">Transmembrane</keyword>
<comment type="caution">
    <text evidence="4">The sequence shown here is derived from an EMBL/GenBank/DDBJ whole genome shotgun (WGS) entry which is preliminary data.</text>
</comment>
<dbReference type="Pfam" id="PF02932">
    <property type="entry name" value="Neur_chan_memb"/>
    <property type="match status" value="1"/>
</dbReference>
<dbReference type="GO" id="GO:0004888">
    <property type="term" value="F:transmembrane signaling receptor activity"/>
    <property type="evidence" value="ECO:0007669"/>
    <property type="project" value="InterPro"/>
</dbReference>
<accession>A0A4U5NTU6</accession>
<dbReference type="OrthoDB" id="407674at2759"/>
<organism evidence="4 5">
    <name type="scientific">Steinernema carpocapsae</name>
    <name type="common">Entomopathogenic nematode</name>
    <dbReference type="NCBI Taxonomy" id="34508"/>
    <lineage>
        <taxon>Eukaryota</taxon>
        <taxon>Metazoa</taxon>
        <taxon>Ecdysozoa</taxon>
        <taxon>Nematoda</taxon>
        <taxon>Chromadorea</taxon>
        <taxon>Rhabditida</taxon>
        <taxon>Tylenchina</taxon>
        <taxon>Panagrolaimomorpha</taxon>
        <taxon>Strongyloidoidea</taxon>
        <taxon>Steinernematidae</taxon>
        <taxon>Steinernema</taxon>
    </lineage>
</organism>
<feature type="region of interest" description="Disordered" evidence="1">
    <location>
        <begin position="142"/>
        <end position="178"/>
    </location>
</feature>
<dbReference type="InterPro" id="IPR006029">
    <property type="entry name" value="Neurotrans-gated_channel_TM"/>
</dbReference>
<protein>
    <recommendedName>
        <fullName evidence="3">Neurotransmitter-gated ion-channel transmembrane domain-containing protein</fullName>
    </recommendedName>
</protein>
<keyword evidence="2" id="KW-1133">Transmembrane helix</keyword>
<dbReference type="GO" id="GO:0005230">
    <property type="term" value="F:extracellular ligand-gated monoatomic ion channel activity"/>
    <property type="evidence" value="ECO:0007669"/>
    <property type="project" value="UniProtKB-ARBA"/>
</dbReference>
<feature type="domain" description="Neurotransmitter-gated ion-channel transmembrane" evidence="3">
    <location>
        <begin position="29"/>
        <end position="245"/>
    </location>
</feature>
<evidence type="ECO:0000259" key="3">
    <source>
        <dbReference type="Pfam" id="PF02932"/>
    </source>
</evidence>
<evidence type="ECO:0000256" key="2">
    <source>
        <dbReference type="SAM" id="Phobius"/>
    </source>
</evidence>
<feature type="compositionally biased region" description="Polar residues" evidence="1">
    <location>
        <begin position="146"/>
        <end position="161"/>
    </location>
</feature>
<dbReference type="STRING" id="34508.A0A4U5NTU6"/>
<keyword evidence="5" id="KW-1185">Reference proteome</keyword>
<dbReference type="EMBL" id="AZBU02000003">
    <property type="protein sequence ID" value="TKR86929.1"/>
    <property type="molecule type" value="Genomic_DNA"/>
</dbReference>
<dbReference type="InterPro" id="IPR006028">
    <property type="entry name" value="GABAA/Glycine_rcpt"/>
</dbReference>
<name>A0A4U5NTU6_STECR</name>
<sequence>MLYPNGHWDQLQVIFTFKRRYGFYILQAYVPTYLTIIVSWVSFCMEPKALPARTTVGVSSLLALTFQFGNILKNLPRVSYVKAMDVWMLGCISFVFSTMIELAIVCYITRCQNGSQSGRQNAFSWRLRCSDRKREYQNGRIRPQKLNASSAAQNTTTFRNSPSPPPRAPLNHSDTENQNHVGNGGIYEMGTFHTHPLTFNEVNGHHYFPQRFSKKFRFSLQPESIDKLSIVCFPLAFTLFNMIYWWYYLSQTFDTPVPPLSSSHA</sequence>
<dbReference type="InterPro" id="IPR038050">
    <property type="entry name" value="Neuro_actylchol_rec"/>
</dbReference>
<dbReference type="PRINTS" id="PR00253">
    <property type="entry name" value="GABAARECEPTR"/>
</dbReference>
<feature type="transmembrane region" description="Helical" evidence="2">
    <location>
        <begin position="21"/>
        <end position="43"/>
    </location>
</feature>
<gene>
    <name evidence="4" type="ORF">L596_011424</name>
</gene>
<evidence type="ECO:0000256" key="1">
    <source>
        <dbReference type="SAM" id="MobiDB-lite"/>
    </source>
</evidence>
<evidence type="ECO:0000313" key="4">
    <source>
        <dbReference type="EMBL" id="TKR86929.1"/>
    </source>
</evidence>
<dbReference type="SUPFAM" id="SSF90112">
    <property type="entry name" value="Neurotransmitter-gated ion-channel transmembrane pore"/>
    <property type="match status" value="1"/>
</dbReference>
<reference evidence="4 5" key="2">
    <citation type="journal article" date="2019" name="G3 (Bethesda)">
        <title>Hybrid Assembly of the Genome of the Entomopathogenic Nematode Steinernema carpocapsae Identifies the X-Chromosome.</title>
        <authorList>
            <person name="Serra L."/>
            <person name="Macchietto M."/>
            <person name="Macias-Munoz A."/>
            <person name="McGill C.J."/>
            <person name="Rodriguez I.M."/>
            <person name="Rodriguez B."/>
            <person name="Murad R."/>
            <person name="Mortazavi A."/>
        </authorList>
    </citation>
    <scope>NUCLEOTIDE SEQUENCE [LARGE SCALE GENOMIC DNA]</scope>
    <source>
        <strain evidence="4 5">ALL</strain>
    </source>
</reference>
<dbReference type="Proteomes" id="UP000298663">
    <property type="component" value="Unassembled WGS sequence"/>
</dbReference>
<dbReference type="GO" id="GO:0016020">
    <property type="term" value="C:membrane"/>
    <property type="evidence" value="ECO:0007669"/>
    <property type="project" value="InterPro"/>
</dbReference>
<dbReference type="Gene3D" id="1.20.58.390">
    <property type="entry name" value="Neurotransmitter-gated ion-channel transmembrane domain"/>
    <property type="match status" value="1"/>
</dbReference>
<keyword evidence="2" id="KW-0472">Membrane</keyword>
<dbReference type="CDD" id="cd19049">
    <property type="entry name" value="LGIC_TM_anion"/>
    <property type="match status" value="1"/>
</dbReference>
<proteinExistence type="predicted"/>
<reference evidence="4 5" key="1">
    <citation type="journal article" date="2015" name="Genome Biol.">
        <title>Comparative genomics of Steinernema reveals deeply conserved gene regulatory networks.</title>
        <authorList>
            <person name="Dillman A.R."/>
            <person name="Macchietto M."/>
            <person name="Porter C.F."/>
            <person name="Rogers A."/>
            <person name="Williams B."/>
            <person name="Antoshechkin I."/>
            <person name="Lee M.M."/>
            <person name="Goodwin Z."/>
            <person name="Lu X."/>
            <person name="Lewis E.E."/>
            <person name="Goodrich-Blair H."/>
            <person name="Stock S.P."/>
            <person name="Adams B.J."/>
            <person name="Sternberg P.W."/>
            <person name="Mortazavi A."/>
        </authorList>
    </citation>
    <scope>NUCLEOTIDE SEQUENCE [LARGE SCALE GENOMIC DNA]</scope>
    <source>
        <strain evidence="4 5">ALL</strain>
    </source>
</reference>
<evidence type="ECO:0000313" key="5">
    <source>
        <dbReference type="Proteomes" id="UP000298663"/>
    </source>
</evidence>
<dbReference type="InterPro" id="IPR006201">
    <property type="entry name" value="Neur_channel"/>
</dbReference>